<dbReference type="Gene3D" id="1.10.390.10">
    <property type="entry name" value="Neutral Protease Domain 2"/>
    <property type="match status" value="1"/>
</dbReference>
<feature type="chain" id="PRO_5013259677" description="Aminopeptidase N" evidence="12">
    <location>
        <begin position="20"/>
        <end position="693"/>
    </location>
</feature>
<evidence type="ECO:0000256" key="2">
    <source>
        <dbReference type="ARBA" id="ARBA00001947"/>
    </source>
</evidence>
<dbReference type="PRINTS" id="PR00756">
    <property type="entry name" value="ALADIPTASE"/>
</dbReference>
<sequence length="693" mass="79664">MKKLLIFLVLSCFSFSMKAQSQTDFLSAKATLQFDFEKQSVFGSVSYKIKVLKPMDTLKIDAKSMQFSDVLLNKKVAVFQSSKKALLLPGTFKPGTYHLQFNYSATPRQALYLTNINNQQQIFSQGQGKYTSHWFPSPDDQRDKLTFDVSFICESGKTVISNGALKSKTNVAGKTQWNYGFKKPISAYLFAIAVGDFAKIDVPAINKTKREMYVKSSETHLVESTYQHHSEIFTFLERKIGLPYPWEIYRQVPLEDFLYAGMENNTCTFFAQDYVTDAVGAHDKPYANVHAHELAHHWFGNLVTAENPEDHWLHEAFATYYALLAERELFGDTYFSFALLESARDIAAFHKKKPEAVVSTGASSLTYYQKGAWCLFYLNRLLGDEAFDKIVNVYLKTYAYKTATTANFLDLVKKNSKIDVLNFEKNWLRNPNFDTAEALNTLKKFSPDVREYLETSAIVNGKDISTEALRNVYKASNISEIRREVLLQADKLNEADRYELIKLGIADIDWENRQLALALTDSIAKGDCDLFAKTLADSSYVTREIALKKLYLYCPEQRMAYLDALKDQNGLHDYNVRIFWLTLALKSKSGSSEMQLKYYDELLRYAGEDQPTERRQNAFTALFFLDASDKATLRLLPTGLSNHRWQFVKFCRDKIRELLQQEKYRLFFESELANYSPRVGAELKRLLEEKKTN</sequence>
<dbReference type="Pfam" id="PF01433">
    <property type="entry name" value="Peptidase_M1"/>
    <property type="match status" value="1"/>
</dbReference>
<dbReference type="GO" id="GO:0016020">
    <property type="term" value="C:membrane"/>
    <property type="evidence" value="ECO:0007669"/>
    <property type="project" value="TreeGrafter"/>
</dbReference>
<evidence type="ECO:0000256" key="12">
    <source>
        <dbReference type="SAM" id="SignalP"/>
    </source>
</evidence>
<dbReference type="OrthoDB" id="100605at2"/>
<evidence type="ECO:0000313" key="16">
    <source>
        <dbReference type="Proteomes" id="UP000216035"/>
    </source>
</evidence>
<evidence type="ECO:0000259" key="14">
    <source>
        <dbReference type="Pfam" id="PF17900"/>
    </source>
</evidence>
<keyword evidence="9" id="KW-0378">Hydrolase</keyword>
<evidence type="ECO:0000259" key="13">
    <source>
        <dbReference type="Pfam" id="PF01433"/>
    </source>
</evidence>
<protein>
    <recommendedName>
        <fullName evidence="5">Aminopeptidase N</fullName>
        <ecNumber evidence="4">3.4.11.2</ecNumber>
    </recommendedName>
</protein>
<dbReference type="GO" id="GO:0005615">
    <property type="term" value="C:extracellular space"/>
    <property type="evidence" value="ECO:0007669"/>
    <property type="project" value="TreeGrafter"/>
</dbReference>
<keyword evidence="10" id="KW-0862">Zinc</keyword>
<keyword evidence="6" id="KW-0031">Aminopeptidase</keyword>
<dbReference type="GO" id="GO:0008270">
    <property type="term" value="F:zinc ion binding"/>
    <property type="evidence" value="ECO:0007669"/>
    <property type="project" value="InterPro"/>
</dbReference>
<comment type="similarity">
    <text evidence="3">Belongs to the peptidase M1 family.</text>
</comment>
<dbReference type="InterPro" id="IPR050344">
    <property type="entry name" value="Peptidase_M1_aminopeptidases"/>
</dbReference>
<dbReference type="GO" id="GO:0070006">
    <property type="term" value="F:metalloaminopeptidase activity"/>
    <property type="evidence" value="ECO:0007669"/>
    <property type="project" value="TreeGrafter"/>
</dbReference>
<evidence type="ECO:0000256" key="9">
    <source>
        <dbReference type="ARBA" id="ARBA00022801"/>
    </source>
</evidence>
<dbReference type="GO" id="GO:0042277">
    <property type="term" value="F:peptide binding"/>
    <property type="evidence" value="ECO:0007669"/>
    <property type="project" value="TreeGrafter"/>
</dbReference>
<dbReference type="InterPro" id="IPR014782">
    <property type="entry name" value="Peptidase_M1_dom"/>
</dbReference>
<dbReference type="CDD" id="cd09603">
    <property type="entry name" value="M1_APN_like"/>
    <property type="match status" value="1"/>
</dbReference>
<dbReference type="EC" id="3.4.11.2" evidence="4"/>
<accession>A0A256A3F0</accession>
<name>A0A256A3F0_9FLAO</name>
<evidence type="ECO:0000313" key="15">
    <source>
        <dbReference type="EMBL" id="OYQ48243.1"/>
    </source>
</evidence>
<dbReference type="PANTHER" id="PTHR11533">
    <property type="entry name" value="PROTEASE M1 ZINC METALLOPROTEASE"/>
    <property type="match status" value="1"/>
</dbReference>
<comment type="cofactor">
    <cofactor evidence="2">
        <name>Zn(2+)</name>
        <dbReference type="ChEBI" id="CHEBI:29105"/>
    </cofactor>
</comment>
<evidence type="ECO:0000256" key="4">
    <source>
        <dbReference type="ARBA" id="ARBA00012564"/>
    </source>
</evidence>
<dbReference type="GO" id="GO:0006508">
    <property type="term" value="P:proteolysis"/>
    <property type="evidence" value="ECO:0007669"/>
    <property type="project" value="UniProtKB-KW"/>
</dbReference>
<dbReference type="Pfam" id="PF17900">
    <property type="entry name" value="Peptidase_M1_N"/>
    <property type="match status" value="1"/>
</dbReference>
<reference evidence="15 16" key="1">
    <citation type="submission" date="2017-07" db="EMBL/GenBank/DDBJ databases">
        <title>Flavobacterium cyanobacteriorum sp. nov., isolated from cyanobacterial aggregates in a eutrophic lake.</title>
        <authorList>
            <person name="Cai H."/>
        </authorList>
    </citation>
    <scope>NUCLEOTIDE SEQUENCE [LARGE SCALE GENOMIC DNA]</scope>
    <source>
        <strain evidence="15 16">TH167</strain>
    </source>
</reference>
<evidence type="ECO:0000256" key="7">
    <source>
        <dbReference type="ARBA" id="ARBA00022670"/>
    </source>
</evidence>
<evidence type="ECO:0000256" key="11">
    <source>
        <dbReference type="ARBA" id="ARBA00023049"/>
    </source>
</evidence>
<dbReference type="PANTHER" id="PTHR11533:SF174">
    <property type="entry name" value="PUROMYCIN-SENSITIVE AMINOPEPTIDASE-RELATED"/>
    <property type="match status" value="1"/>
</dbReference>
<dbReference type="InterPro" id="IPR045357">
    <property type="entry name" value="Aminopeptidase_N-like_N"/>
</dbReference>
<dbReference type="GO" id="GO:0016285">
    <property type="term" value="F:alanyl aminopeptidase activity"/>
    <property type="evidence" value="ECO:0007669"/>
    <property type="project" value="UniProtKB-EC"/>
</dbReference>
<dbReference type="RefSeq" id="WP_094485181.1">
    <property type="nucleotide sequence ID" value="NZ_NOXX01000130.1"/>
</dbReference>
<evidence type="ECO:0000256" key="6">
    <source>
        <dbReference type="ARBA" id="ARBA00022438"/>
    </source>
</evidence>
<keyword evidence="7" id="KW-0645">Protease</keyword>
<organism evidence="15 16">
    <name type="scientific">Flavobacterium aurantiibacter</name>
    <dbReference type="NCBI Taxonomy" id="2023067"/>
    <lineage>
        <taxon>Bacteria</taxon>
        <taxon>Pseudomonadati</taxon>
        <taxon>Bacteroidota</taxon>
        <taxon>Flavobacteriia</taxon>
        <taxon>Flavobacteriales</taxon>
        <taxon>Flavobacteriaceae</taxon>
        <taxon>Flavobacterium</taxon>
    </lineage>
</organism>
<dbReference type="InterPro" id="IPR042097">
    <property type="entry name" value="Aminopeptidase_N-like_N_sf"/>
</dbReference>
<dbReference type="InterPro" id="IPR001930">
    <property type="entry name" value="Peptidase_M1"/>
</dbReference>
<dbReference type="AlphaFoldDB" id="A0A256A3F0"/>
<keyword evidence="8" id="KW-0479">Metal-binding</keyword>
<dbReference type="SUPFAM" id="SSF63737">
    <property type="entry name" value="Leukotriene A4 hydrolase N-terminal domain"/>
    <property type="match status" value="1"/>
</dbReference>
<evidence type="ECO:0000256" key="10">
    <source>
        <dbReference type="ARBA" id="ARBA00022833"/>
    </source>
</evidence>
<keyword evidence="11" id="KW-0482">Metalloprotease</keyword>
<dbReference type="Proteomes" id="UP000216035">
    <property type="component" value="Unassembled WGS sequence"/>
</dbReference>
<feature type="signal peptide" evidence="12">
    <location>
        <begin position="1"/>
        <end position="19"/>
    </location>
</feature>
<keyword evidence="16" id="KW-1185">Reference proteome</keyword>
<evidence type="ECO:0000256" key="1">
    <source>
        <dbReference type="ARBA" id="ARBA00000098"/>
    </source>
</evidence>
<dbReference type="SUPFAM" id="SSF55486">
    <property type="entry name" value="Metalloproteases ('zincins'), catalytic domain"/>
    <property type="match status" value="1"/>
</dbReference>
<comment type="caution">
    <text evidence="15">The sequence shown here is derived from an EMBL/GenBank/DDBJ whole genome shotgun (WGS) entry which is preliminary data.</text>
</comment>
<dbReference type="InterPro" id="IPR027268">
    <property type="entry name" value="Peptidase_M4/M1_CTD_sf"/>
</dbReference>
<keyword evidence="12" id="KW-0732">Signal</keyword>
<feature type="domain" description="Peptidase M1 membrane alanine aminopeptidase" evidence="13">
    <location>
        <begin position="227"/>
        <end position="427"/>
    </location>
</feature>
<evidence type="ECO:0000256" key="8">
    <source>
        <dbReference type="ARBA" id="ARBA00022723"/>
    </source>
</evidence>
<dbReference type="EMBL" id="NOXX01000130">
    <property type="protein sequence ID" value="OYQ48243.1"/>
    <property type="molecule type" value="Genomic_DNA"/>
</dbReference>
<proteinExistence type="inferred from homology"/>
<evidence type="ECO:0000256" key="3">
    <source>
        <dbReference type="ARBA" id="ARBA00010136"/>
    </source>
</evidence>
<dbReference type="GO" id="GO:0005737">
    <property type="term" value="C:cytoplasm"/>
    <property type="evidence" value="ECO:0007669"/>
    <property type="project" value="TreeGrafter"/>
</dbReference>
<feature type="domain" description="Aminopeptidase N-like N-terminal" evidence="14">
    <location>
        <begin position="31"/>
        <end position="189"/>
    </location>
</feature>
<dbReference type="GO" id="GO:0043171">
    <property type="term" value="P:peptide catabolic process"/>
    <property type="evidence" value="ECO:0007669"/>
    <property type="project" value="TreeGrafter"/>
</dbReference>
<dbReference type="Gene3D" id="2.60.40.1730">
    <property type="entry name" value="tricorn interacting facor f3 domain"/>
    <property type="match status" value="1"/>
</dbReference>
<gene>
    <name evidence="15" type="ORF">CHX27_02455</name>
</gene>
<evidence type="ECO:0000256" key="5">
    <source>
        <dbReference type="ARBA" id="ARBA00015611"/>
    </source>
</evidence>
<comment type="catalytic activity">
    <reaction evidence="1">
        <text>Release of an N-terminal amino acid, Xaa-|-Yaa- from a peptide, amide or arylamide. Xaa is preferably Ala, but may be most amino acids including Pro (slow action). When a terminal hydrophobic residue is followed by a prolyl residue, the two may be released as an intact Xaa-Pro dipeptide.</text>
        <dbReference type="EC" id="3.4.11.2"/>
    </reaction>
</comment>